<sequence length="123" mass="13853">MMTKASRITVFYDGACPLCVREIGLLRKLARTGAIDFEDVSPPDAAPSCDIARTSLMARFHARLTNGSVVQGAQAFTEAWSKVPWLVWLRPLGRNMASRWLLDRVYDCFLKLRPGLQWLAGKR</sequence>
<dbReference type="InterPro" id="IPR044691">
    <property type="entry name" value="DCC1_Trx"/>
</dbReference>
<dbReference type="Proteomes" id="UP000613582">
    <property type="component" value="Unassembled WGS sequence"/>
</dbReference>
<dbReference type="GO" id="GO:0015035">
    <property type="term" value="F:protein-disulfide reductase activity"/>
    <property type="evidence" value="ECO:0007669"/>
    <property type="project" value="InterPro"/>
</dbReference>
<protein>
    <submittedName>
        <fullName evidence="1">Thiol-disulfide oxidoreductase</fullName>
    </submittedName>
</protein>
<keyword evidence="2" id="KW-1185">Reference proteome</keyword>
<name>A0A8J2V4W0_9PROT</name>
<dbReference type="Pfam" id="PF04134">
    <property type="entry name" value="DCC1-like"/>
    <property type="match status" value="1"/>
</dbReference>
<reference evidence="1" key="1">
    <citation type="journal article" date="2014" name="Int. J. Syst. Evol. Microbiol.">
        <title>Complete genome sequence of Corynebacterium casei LMG S-19264T (=DSM 44701T), isolated from a smear-ripened cheese.</title>
        <authorList>
            <consortium name="US DOE Joint Genome Institute (JGI-PGF)"/>
            <person name="Walter F."/>
            <person name="Albersmeier A."/>
            <person name="Kalinowski J."/>
            <person name="Ruckert C."/>
        </authorList>
    </citation>
    <scope>NUCLEOTIDE SEQUENCE</scope>
    <source>
        <strain evidence="1">CGMCC 1.12921</strain>
    </source>
</reference>
<organism evidence="1 2">
    <name type="scientific">Aquisalinus flavus</name>
    <dbReference type="NCBI Taxonomy" id="1526572"/>
    <lineage>
        <taxon>Bacteria</taxon>
        <taxon>Pseudomonadati</taxon>
        <taxon>Pseudomonadota</taxon>
        <taxon>Alphaproteobacteria</taxon>
        <taxon>Parvularculales</taxon>
        <taxon>Parvularculaceae</taxon>
        <taxon>Aquisalinus</taxon>
    </lineage>
</organism>
<evidence type="ECO:0000313" key="1">
    <source>
        <dbReference type="EMBL" id="GGD04621.1"/>
    </source>
</evidence>
<dbReference type="PANTHER" id="PTHR34290">
    <property type="entry name" value="SI:CH73-390P7.2"/>
    <property type="match status" value="1"/>
</dbReference>
<dbReference type="AlphaFoldDB" id="A0A8J2V4W0"/>
<proteinExistence type="predicted"/>
<comment type="caution">
    <text evidence="1">The sequence shown here is derived from an EMBL/GenBank/DDBJ whole genome shotgun (WGS) entry which is preliminary data.</text>
</comment>
<dbReference type="InterPro" id="IPR007263">
    <property type="entry name" value="DCC1-like"/>
</dbReference>
<accession>A0A8J2V4W0</accession>
<dbReference type="PANTHER" id="PTHR34290:SF2">
    <property type="entry name" value="OS04G0668800 PROTEIN"/>
    <property type="match status" value="1"/>
</dbReference>
<evidence type="ECO:0000313" key="2">
    <source>
        <dbReference type="Proteomes" id="UP000613582"/>
    </source>
</evidence>
<reference evidence="1" key="2">
    <citation type="submission" date="2020-09" db="EMBL/GenBank/DDBJ databases">
        <authorList>
            <person name="Sun Q."/>
            <person name="Zhou Y."/>
        </authorList>
    </citation>
    <scope>NUCLEOTIDE SEQUENCE</scope>
    <source>
        <strain evidence="1">CGMCC 1.12921</strain>
    </source>
</reference>
<gene>
    <name evidence="1" type="ORF">GCM10011342_12000</name>
</gene>
<dbReference type="EMBL" id="BMGH01000001">
    <property type="protein sequence ID" value="GGD04621.1"/>
    <property type="molecule type" value="Genomic_DNA"/>
</dbReference>